<dbReference type="RefSeq" id="XP_017863490.1">
    <property type="nucleotide sequence ID" value="XM_018008001.1"/>
</dbReference>
<reference evidence="3" key="2">
    <citation type="journal article" date="2016" name="G3 (Bethesda)">
        <title>Genome Evolution in Three Species of Cactophilic Drosophila.</title>
        <authorList>
            <person name="Sanchez-Flores A."/>
            <person name="Penazola F."/>
            <person name="Carpinteyro-Ponce J."/>
            <person name="Nazario-Yepiz N."/>
            <person name="Abreu-Goodger C."/>
            <person name="Machado C.A."/>
            <person name="Markow T.A."/>
        </authorList>
    </citation>
    <scope>NUCLEOTIDE SEQUENCE [LARGE SCALE GENOMIC DNA]</scope>
</reference>
<evidence type="ECO:0000313" key="3">
    <source>
        <dbReference type="Proteomes" id="UP000694904"/>
    </source>
</evidence>
<gene>
    <name evidence="4" type="primary">LOC108614085</name>
</gene>
<feature type="transmembrane region" description="Helical" evidence="2">
    <location>
        <begin position="72"/>
        <end position="94"/>
    </location>
</feature>
<sequence length="217" mass="24331">MQQDRGSLLYCAYAIAVFDLLCGVLFAAFSVTKCSSHLSWLAIFAVCFALFWVTLIALLISGIYWRNSTLVGCWLVFSCVGIAIEICLLIYAFISKSTFQVGIAENSLILLLGLFVETIFALIIYMFYRELPECSPVVQDRKPPCYRDPPLEQVLSPPQEAPRPKPDPEPEADACTTSPNRSKRSYRCNILQTRSVTSPYTCGSKRSPYWSPVRSAK</sequence>
<name>A0ABM1P8F4_DROAR</name>
<feature type="transmembrane region" description="Helical" evidence="2">
    <location>
        <begin position="41"/>
        <end position="65"/>
    </location>
</feature>
<dbReference type="Pfam" id="PF15860">
    <property type="entry name" value="DUF4728"/>
    <property type="match status" value="1"/>
</dbReference>
<keyword evidence="2" id="KW-0812">Transmembrane</keyword>
<dbReference type="GeneID" id="108614085"/>
<reference evidence="3" key="1">
    <citation type="journal article" date="1997" name="Nucleic Acids Res.">
        <title>tRNAscan-SE: a program for improved detection of transfer RNA genes in genomic sequence.</title>
        <authorList>
            <person name="Lowe T.M."/>
            <person name="Eddy S.R."/>
        </authorList>
    </citation>
    <scope>NUCLEOTIDE SEQUENCE [LARGE SCALE GENOMIC DNA]</scope>
</reference>
<feature type="transmembrane region" description="Helical" evidence="2">
    <location>
        <begin position="7"/>
        <end position="29"/>
    </location>
</feature>
<accession>A0ABM1P8F4</accession>
<organism evidence="3 4">
    <name type="scientific">Drosophila arizonae</name>
    <name type="common">Fruit fly</name>
    <dbReference type="NCBI Taxonomy" id="7263"/>
    <lineage>
        <taxon>Eukaryota</taxon>
        <taxon>Metazoa</taxon>
        <taxon>Ecdysozoa</taxon>
        <taxon>Arthropoda</taxon>
        <taxon>Hexapoda</taxon>
        <taxon>Insecta</taxon>
        <taxon>Pterygota</taxon>
        <taxon>Neoptera</taxon>
        <taxon>Endopterygota</taxon>
        <taxon>Diptera</taxon>
        <taxon>Brachycera</taxon>
        <taxon>Muscomorpha</taxon>
        <taxon>Ephydroidea</taxon>
        <taxon>Drosophilidae</taxon>
        <taxon>Drosophila</taxon>
    </lineage>
</organism>
<protein>
    <submittedName>
        <fullName evidence="4">Uncharacterized protein LOC108614085</fullName>
    </submittedName>
</protein>
<feature type="region of interest" description="Disordered" evidence="1">
    <location>
        <begin position="198"/>
        <end position="217"/>
    </location>
</feature>
<feature type="region of interest" description="Disordered" evidence="1">
    <location>
        <begin position="149"/>
        <end position="186"/>
    </location>
</feature>
<dbReference type="Proteomes" id="UP000694904">
    <property type="component" value="Chromosome 4"/>
</dbReference>
<evidence type="ECO:0000256" key="1">
    <source>
        <dbReference type="SAM" id="MobiDB-lite"/>
    </source>
</evidence>
<keyword evidence="2" id="KW-1133">Transmembrane helix</keyword>
<proteinExistence type="predicted"/>
<dbReference type="InterPro" id="IPR031720">
    <property type="entry name" value="DUF4728"/>
</dbReference>
<reference evidence="4" key="3">
    <citation type="submission" date="2025-08" db="UniProtKB">
        <authorList>
            <consortium name="RefSeq"/>
        </authorList>
    </citation>
    <scope>IDENTIFICATION</scope>
    <source>
        <tissue evidence="4">Whole organism</tissue>
    </source>
</reference>
<keyword evidence="3" id="KW-1185">Reference proteome</keyword>
<feature type="transmembrane region" description="Helical" evidence="2">
    <location>
        <begin position="106"/>
        <end position="128"/>
    </location>
</feature>
<evidence type="ECO:0000256" key="2">
    <source>
        <dbReference type="SAM" id="Phobius"/>
    </source>
</evidence>
<evidence type="ECO:0000313" key="4">
    <source>
        <dbReference type="RefSeq" id="XP_017863490.1"/>
    </source>
</evidence>
<keyword evidence="2" id="KW-0472">Membrane</keyword>